<evidence type="ECO:0000313" key="1">
    <source>
        <dbReference type="EMBL" id="RFC55411.1"/>
    </source>
</evidence>
<gene>
    <name evidence="1" type="ORF">DXU93_00300</name>
</gene>
<comment type="caution">
    <text evidence="1">The sequence shown here is derived from an EMBL/GenBank/DDBJ whole genome shotgun (WGS) entry which is preliminary data.</text>
</comment>
<protein>
    <submittedName>
        <fullName evidence="1">Uncharacterized protein</fullName>
    </submittedName>
</protein>
<dbReference type="EMBL" id="QURB01000001">
    <property type="protein sequence ID" value="RFC55411.1"/>
    <property type="molecule type" value="Genomic_DNA"/>
</dbReference>
<proteinExistence type="predicted"/>
<name>A0A3E1F0R1_9FLAO</name>
<sequence length="119" mass="14103">MQIKYQVHKIIIIYELFGSGFTHDGTRSRKLSGTQIFDRGFLRIFITKKLNPNIIKVQPELESLIFASYQRLCVFFLDTQWPFRKKLIPNYFTLPPPYGVSIDFQINRIFKKTESHNKS</sequence>
<accession>A0A3E1F0R1</accession>
<dbReference type="AlphaFoldDB" id="A0A3E1F0R1"/>
<dbReference type="Proteomes" id="UP000257127">
    <property type="component" value="Unassembled WGS sequence"/>
</dbReference>
<keyword evidence="2" id="KW-1185">Reference proteome</keyword>
<organism evidence="1 2">
    <name type="scientific">Brumimicrobium aurantiacum</name>
    <dbReference type="NCBI Taxonomy" id="1737063"/>
    <lineage>
        <taxon>Bacteria</taxon>
        <taxon>Pseudomonadati</taxon>
        <taxon>Bacteroidota</taxon>
        <taxon>Flavobacteriia</taxon>
        <taxon>Flavobacteriales</taxon>
        <taxon>Crocinitomicaceae</taxon>
        <taxon>Brumimicrobium</taxon>
    </lineage>
</organism>
<reference evidence="1 2" key="1">
    <citation type="submission" date="2018-08" db="EMBL/GenBank/DDBJ databases">
        <title>The draft genome squence of Brumimicrobium sp. N62.</title>
        <authorList>
            <person name="Du Z.-J."/>
            <person name="Luo H.-R."/>
        </authorList>
    </citation>
    <scope>NUCLEOTIDE SEQUENCE [LARGE SCALE GENOMIC DNA]</scope>
    <source>
        <strain evidence="1 2">N62</strain>
    </source>
</reference>
<evidence type="ECO:0000313" key="2">
    <source>
        <dbReference type="Proteomes" id="UP000257127"/>
    </source>
</evidence>